<evidence type="ECO:0000313" key="10">
    <source>
        <dbReference type="Proteomes" id="UP000218811"/>
    </source>
</evidence>
<feature type="compositionally biased region" description="Low complexity" evidence="7">
    <location>
        <begin position="1870"/>
        <end position="1888"/>
    </location>
</feature>
<reference evidence="9 10" key="1">
    <citation type="journal article" date="2012" name="Science">
        <title>The Paleozoic origin of enzymatic lignin decomposition reconstructed from 31 fungal genomes.</title>
        <authorList>
            <person name="Floudas D."/>
            <person name="Binder M."/>
            <person name="Riley R."/>
            <person name="Barry K."/>
            <person name="Blanchette R.A."/>
            <person name="Henrissat B."/>
            <person name="Martinez A.T."/>
            <person name="Otillar R."/>
            <person name="Spatafora J.W."/>
            <person name="Yadav J.S."/>
            <person name="Aerts A."/>
            <person name="Benoit I."/>
            <person name="Boyd A."/>
            <person name="Carlson A."/>
            <person name="Copeland A."/>
            <person name="Coutinho P.M."/>
            <person name="de Vries R.P."/>
            <person name="Ferreira P."/>
            <person name="Findley K."/>
            <person name="Foster B."/>
            <person name="Gaskell J."/>
            <person name="Glotzer D."/>
            <person name="Gorecki P."/>
            <person name="Heitman J."/>
            <person name="Hesse C."/>
            <person name="Hori C."/>
            <person name="Igarashi K."/>
            <person name="Jurgens J.A."/>
            <person name="Kallen N."/>
            <person name="Kersten P."/>
            <person name="Kohler A."/>
            <person name="Kuees U."/>
            <person name="Kumar T.K.A."/>
            <person name="Kuo A."/>
            <person name="LaButti K."/>
            <person name="Larrondo L.F."/>
            <person name="Lindquist E."/>
            <person name="Ling A."/>
            <person name="Lombard V."/>
            <person name="Lucas S."/>
            <person name="Lundell T."/>
            <person name="Martin R."/>
            <person name="McLaughlin D.J."/>
            <person name="Morgenstern I."/>
            <person name="Morin E."/>
            <person name="Murat C."/>
            <person name="Nagy L.G."/>
            <person name="Nolan M."/>
            <person name="Ohm R.A."/>
            <person name="Patyshakuliyeva A."/>
            <person name="Rokas A."/>
            <person name="Ruiz-Duenas F.J."/>
            <person name="Sabat G."/>
            <person name="Salamov A."/>
            <person name="Samejima M."/>
            <person name="Schmutz J."/>
            <person name="Slot J.C."/>
            <person name="St John F."/>
            <person name="Stenlid J."/>
            <person name="Sun H."/>
            <person name="Sun S."/>
            <person name="Syed K."/>
            <person name="Tsang A."/>
            <person name="Wiebenga A."/>
            <person name="Young D."/>
            <person name="Pisabarro A."/>
            <person name="Eastwood D.C."/>
            <person name="Martin F."/>
            <person name="Cullen D."/>
            <person name="Grigoriev I.V."/>
            <person name="Hibbett D.S."/>
        </authorList>
    </citation>
    <scope>NUCLEOTIDE SEQUENCE [LARGE SCALE GENOMIC DNA]</scope>
    <source>
        <strain evidence="9 10">MD-104</strain>
    </source>
</reference>
<dbReference type="InterPro" id="IPR036236">
    <property type="entry name" value="Znf_C2H2_sf"/>
</dbReference>
<dbReference type="Gene3D" id="3.30.160.60">
    <property type="entry name" value="Classic Zinc Finger"/>
    <property type="match status" value="1"/>
</dbReference>
<dbReference type="PANTHER" id="PTHR19818:SF139">
    <property type="entry name" value="PAIR-RULE PROTEIN ODD-PAIRED"/>
    <property type="match status" value="1"/>
</dbReference>
<organism evidence="9 10">
    <name type="scientific">Wolfiporia cocos (strain MD-104)</name>
    <name type="common">Brown rot fungus</name>
    <dbReference type="NCBI Taxonomy" id="742152"/>
    <lineage>
        <taxon>Eukaryota</taxon>
        <taxon>Fungi</taxon>
        <taxon>Dikarya</taxon>
        <taxon>Basidiomycota</taxon>
        <taxon>Agaricomycotina</taxon>
        <taxon>Agaricomycetes</taxon>
        <taxon>Polyporales</taxon>
        <taxon>Phaeolaceae</taxon>
        <taxon>Wolfiporia</taxon>
    </lineage>
</organism>
<evidence type="ECO:0000256" key="3">
    <source>
        <dbReference type="ARBA" id="ARBA00022771"/>
    </source>
</evidence>
<feature type="compositionally biased region" description="Basic and acidic residues" evidence="7">
    <location>
        <begin position="1538"/>
        <end position="1551"/>
    </location>
</feature>
<dbReference type="OrthoDB" id="5382203at2759"/>
<protein>
    <recommendedName>
        <fullName evidence="8">C2H2-type domain-containing protein</fullName>
    </recommendedName>
</protein>
<feature type="compositionally biased region" description="Basic and acidic residues" evidence="7">
    <location>
        <begin position="1597"/>
        <end position="1606"/>
    </location>
</feature>
<dbReference type="GO" id="GO:0000981">
    <property type="term" value="F:DNA-binding transcription factor activity, RNA polymerase II-specific"/>
    <property type="evidence" value="ECO:0007669"/>
    <property type="project" value="TreeGrafter"/>
</dbReference>
<dbReference type="OMA" id="CTVSEMT"/>
<feature type="domain" description="C2H2-type" evidence="8">
    <location>
        <begin position="1054"/>
        <end position="1084"/>
    </location>
</feature>
<dbReference type="InterPro" id="IPR013087">
    <property type="entry name" value="Znf_C2H2_type"/>
</dbReference>
<feature type="compositionally biased region" description="Polar residues" evidence="7">
    <location>
        <begin position="151"/>
        <end position="240"/>
    </location>
</feature>
<feature type="compositionally biased region" description="Low complexity" evidence="7">
    <location>
        <begin position="2256"/>
        <end position="2267"/>
    </location>
</feature>
<dbReference type="GO" id="GO:0008270">
    <property type="term" value="F:zinc ion binding"/>
    <property type="evidence" value="ECO:0007669"/>
    <property type="project" value="UniProtKB-KW"/>
</dbReference>
<feature type="region of interest" description="Disordered" evidence="7">
    <location>
        <begin position="1446"/>
        <end position="1551"/>
    </location>
</feature>
<keyword evidence="1" id="KW-0479">Metal-binding</keyword>
<keyword evidence="6" id="KW-0175">Coiled coil</keyword>
<feature type="region of interest" description="Disordered" evidence="7">
    <location>
        <begin position="141"/>
        <end position="240"/>
    </location>
</feature>
<dbReference type="PROSITE" id="PS50157">
    <property type="entry name" value="ZINC_FINGER_C2H2_2"/>
    <property type="match status" value="2"/>
</dbReference>
<evidence type="ECO:0000259" key="8">
    <source>
        <dbReference type="PROSITE" id="PS50157"/>
    </source>
</evidence>
<feature type="compositionally biased region" description="Polar residues" evidence="7">
    <location>
        <begin position="1659"/>
        <end position="1670"/>
    </location>
</feature>
<dbReference type="PROSITE" id="PS00028">
    <property type="entry name" value="ZINC_FINGER_C2H2_1"/>
    <property type="match status" value="2"/>
</dbReference>
<dbReference type="STRING" id="742152.A0A2H3JGV2"/>
<feature type="compositionally biased region" description="Polar residues" evidence="7">
    <location>
        <begin position="2231"/>
        <end position="2247"/>
    </location>
</feature>
<feature type="compositionally biased region" description="Low complexity" evidence="7">
    <location>
        <begin position="2116"/>
        <end position="2128"/>
    </location>
</feature>
<feature type="compositionally biased region" description="Polar residues" evidence="7">
    <location>
        <begin position="524"/>
        <end position="542"/>
    </location>
</feature>
<feature type="compositionally biased region" description="Acidic residues" evidence="7">
    <location>
        <begin position="1744"/>
        <end position="1761"/>
    </location>
</feature>
<dbReference type="SMART" id="SM00355">
    <property type="entry name" value="ZnF_C2H2"/>
    <property type="match status" value="3"/>
</dbReference>
<feature type="region of interest" description="Disordered" evidence="7">
    <location>
        <begin position="881"/>
        <end position="908"/>
    </location>
</feature>
<feature type="compositionally biased region" description="Low complexity" evidence="7">
    <location>
        <begin position="1898"/>
        <end position="1921"/>
    </location>
</feature>
<evidence type="ECO:0000256" key="7">
    <source>
        <dbReference type="SAM" id="MobiDB-lite"/>
    </source>
</evidence>
<gene>
    <name evidence="9" type="ORF">WOLCODRAFT_143217</name>
</gene>
<evidence type="ECO:0000256" key="5">
    <source>
        <dbReference type="PROSITE-ProRule" id="PRU00042"/>
    </source>
</evidence>
<feature type="region of interest" description="Disordered" evidence="7">
    <location>
        <begin position="367"/>
        <end position="466"/>
    </location>
</feature>
<feature type="region of interest" description="Disordered" evidence="7">
    <location>
        <begin position="2224"/>
        <end position="2267"/>
    </location>
</feature>
<dbReference type="PANTHER" id="PTHR19818">
    <property type="entry name" value="ZINC FINGER PROTEIN ZIC AND GLI"/>
    <property type="match status" value="1"/>
</dbReference>
<feature type="compositionally biased region" description="Pro residues" evidence="7">
    <location>
        <begin position="571"/>
        <end position="584"/>
    </location>
</feature>
<dbReference type="GO" id="GO:0046982">
    <property type="term" value="F:protein heterodimerization activity"/>
    <property type="evidence" value="ECO:0007669"/>
    <property type="project" value="InterPro"/>
</dbReference>
<feature type="compositionally biased region" description="Low complexity" evidence="7">
    <location>
        <begin position="1523"/>
        <end position="1533"/>
    </location>
</feature>
<feature type="domain" description="C2H2-type" evidence="8">
    <location>
        <begin position="1024"/>
        <end position="1053"/>
    </location>
</feature>
<dbReference type="InterPro" id="IPR009072">
    <property type="entry name" value="Histone-fold"/>
</dbReference>
<accession>A0A2H3JGV2</accession>
<dbReference type="EMBL" id="KB468113">
    <property type="protein sequence ID" value="PCH40775.1"/>
    <property type="molecule type" value="Genomic_DNA"/>
</dbReference>
<feature type="region of interest" description="Disordered" evidence="7">
    <location>
        <begin position="1076"/>
        <end position="1099"/>
    </location>
</feature>
<keyword evidence="3 5" id="KW-0863">Zinc-finger</keyword>
<keyword evidence="2" id="KW-0677">Repeat</keyword>
<feature type="compositionally biased region" description="Pro residues" evidence="7">
    <location>
        <begin position="2076"/>
        <end position="2093"/>
    </location>
</feature>
<feature type="region of interest" description="Disordered" evidence="7">
    <location>
        <begin position="565"/>
        <end position="692"/>
    </location>
</feature>
<feature type="compositionally biased region" description="Basic and acidic residues" evidence="7">
    <location>
        <begin position="889"/>
        <end position="899"/>
    </location>
</feature>
<dbReference type="GO" id="GO:0005634">
    <property type="term" value="C:nucleus"/>
    <property type="evidence" value="ECO:0007669"/>
    <property type="project" value="UniProtKB-ARBA"/>
</dbReference>
<dbReference type="SUPFAM" id="SSF57667">
    <property type="entry name" value="beta-beta-alpha zinc fingers"/>
    <property type="match status" value="1"/>
</dbReference>
<feature type="region of interest" description="Disordered" evidence="7">
    <location>
        <begin position="524"/>
        <end position="553"/>
    </location>
</feature>
<evidence type="ECO:0000256" key="6">
    <source>
        <dbReference type="SAM" id="Coils"/>
    </source>
</evidence>
<feature type="region of interest" description="Disordered" evidence="7">
    <location>
        <begin position="1587"/>
        <end position="2128"/>
    </location>
</feature>
<feature type="compositionally biased region" description="Pro residues" evidence="7">
    <location>
        <begin position="648"/>
        <end position="664"/>
    </location>
</feature>
<dbReference type="Gene3D" id="1.10.20.10">
    <property type="entry name" value="Histone, subunit A"/>
    <property type="match status" value="1"/>
</dbReference>
<feature type="coiled-coil region" evidence="6">
    <location>
        <begin position="27"/>
        <end position="72"/>
    </location>
</feature>
<feature type="compositionally biased region" description="Basic and acidic residues" evidence="7">
    <location>
        <begin position="1836"/>
        <end position="1846"/>
    </location>
</feature>
<feature type="compositionally biased region" description="Pro residues" evidence="7">
    <location>
        <begin position="1970"/>
        <end position="1979"/>
    </location>
</feature>
<keyword evidence="4" id="KW-0862">Zinc</keyword>
<feature type="compositionally biased region" description="Polar residues" evidence="7">
    <location>
        <begin position="1939"/>
        <end position="1953"/>
    </location>
</feature>
<evidence type="ECO:0000256" key="4">
    <source>
        <dbReference type="ARBA" id="ARBA00022833"/>
    </source>
</evidence>
<feature type="compositionally biased region" description="Polar residues" evidence="7">
    <location>
        <begin position="1459"/>
        <end position="1471"/>
    </location>
</feature>
<feature type="compositionally biased region" description="Polar residues" evidence="7">
    <location>
        <begin position="1495"/>
        <end position="1504"/>
    </location>
</feature>
<evidence type="ECO:0000256" key="2">
    <source>
        <dbReference type="ARBA" id="ARBA00022737"/>
    </source>
</evidence>
<dbReference type="InterPro" id="IPR050329">
    <property type="entry name" value="GLI_C2H2-zinc-finger"/>
</dbReference>
<sequence>MNNGQDGNQANWMQLVSVPTLVTPETYQRTQYQLQALRERISNYEQALEAGLQRYAVQEEELRNRVEEGRRAEMMLAQLQSGATPDVQSTPPLSATAPISNATPAAQPSNNAMYLQALQRMVQGRQQQGYPALPLPYTPYPQPQQHYFPQASSQQPAYRHYNPTTVPYQSQSVPSAGGSSTVGSWPSNGVPQTASSMASVPNDQGSNLSTAGVNSSTTHTAPTIPQHHSQPTFNGGNIAVQSDNASVLGSQNEHLHHPQATNSSQGGNSGVDVAGTYRDIMNKVKSLSPATVGFILTVVVKLLPEKFPPGTMNEMNIDNVKKNMPEPLWQQLQTVIRQVHGHVKNLDSHLILPLLKKIQEDVNRIAAQDPNRSRQAGSSAVRGTPATNAGQNPEALSAQPNAERRNSSQSFRPARDGAPSLARPVSESLQTVAPTAHQASPMRPMLSRTNHTAGNAPPLPRANNDPGVTNVMSATMGAQQPAMQSASVMAISSNEGQPSAMAATAALPRASPYTSLGTANQWSNLAPVPQTTPSKVGNTSSTQPPPWTPANVNKSRLAHDILRALGRPRPDSPPPVTPGTPPAVSPSLTTLPQYTTDPEPAAPIPEPVSVPHAPEPEPVPYAPEPEPEPIAHAPEPESEPVATNHEPPSSPPSLPGPGPPPSSSPPLSTGSATLKRKRVDSVASSSPELRKRRAEAAEIEEIHTDGALELAVWQRVNTENEQLMGMQGQDGAPFGVPAPDGLGAGFVAHAPGAPPAEFAIPDLLLPEFAEGHAGDVAPVEDPSPFFIPPQEAIQLEPHGAAHARSPEVIVIDDDDEPSTPPPQRAEAGPSVAKIPLFFPSPPSVHGPGADDVSELDIGAGAGADEDMEVDARGLSGVARARGDTSAGMDKGKGKGKERAGGLAVGEGPAGSGAKGRVYVLAPPQPAWVKRLAARRRGGGTRVGRGRWQGSMDVDELAGDIESDDERAKEEYARKEAVRLSASRLRELRCRWRDCGALLASAVRLKQHLAGHGQAAGVEPEWGQYKCEWQHCARRFGTQSALSHHAMTHAGSGPLLCAYADCEKTFPSGQDLLAHHRSKHGGDTLKPTANPIRHEDAGRLSPLPATLPSYMVIPRHISRYPITKELHAWLGASVLQDISAYRFYGRQLHAEARARGSRRLTERVAALQRELGDPALLQDAVRRLPDDEWQARESGHGGDGVHAPVDVDRGGGVDGGACAVPSPSHAPLPAMLAAAPTFVSAHSADVFLSDVRPIKLAFDALHAVNVLLDELLYTILHTAQSLATAKLKAALTKLLPTSLGKDALLEAEVELQAYWERTTPSTSAEAEDEPHFDLQWYYELLRLKCEAYCTLNDSDEDADAERHLKERMDERGVPFPPNATALAPAALYLTAILEAICQHVLSNVGSVATRDSSRTAATLQDVFTALCEDDTVYGTFRSMKAYEQIETLSRAQKPRRSKSISRLTDRVSSPGPSGTEYAAARESPSLPAWTRMSGESLLSGSTTAASVERGSLDSRGKVMRMLSHSRSSSDKSSSPAEIARSESGKSCDSRDFEVRLLPSAGTGSRRSQIVSQHDDDLRHEFDELMRSGATMKVSLTPDRLKSMEVHSKAQRANRRGAGQISETAGNEYAPHPAPPYVESINESEEDPALTSAPAAAPPRTRQTSKSFSARSHPSHAARTRSVSISDMPHPRHQVASAASSVAESYAVPINGSASIEGHPGPVRRQNSGGIPPRARKVIRNRESMDLDEIMAGSDEETAEGDEFPPSPRRSAPKPKPAHLSQSARELIAFLDEGPPEELTAPRPSMANASVLSFESSKSRSSRFSKMMSKLTIGTERANGRGSEDAPKTPKTPRSLTRKPSSSVLPPPPSFRRPSLSSKRSSPSVVISAPAPAPAPAPVPSGASPIISPPTSSISSPQSLVPSPSMPLSPPLPRSLSSSSQTSQDTNSRTPSPRRNGSVRKAVPVWDETPAVPLPPPPPIHPLALIPESDPSTPSRDSSLRAWTNGVPSHPYAPAPPAETQAPVRPPPGRDGSLMIKTSLGYSAGAHRLSPSPSASSRGEDDERWLARGMSRRSPVTRKPPPSPVPPDDAPPTPASLPDTVDAPRSASGAGRRKEKSGSSARRAAAAPDGAITARSVAELRRLLAAATSAEECRLLVDMFFTRHGFPLKNSLPPVDVSDFPTPPPLDETRLVSLTDLECSMVELFLGGADAESSGHAKALAMAQSLPPRETLGTPQRSLTQSTHRSLSRSIPEEPAAEEPSNAIATIRE</sequence>
<feature type="compositionally biased region" description="Polar residues" evidence="7">
    <location>
        <begin position="587"/>
        <end position="596"/>
    </location>
</feature>
<dbReference type="GO" id="GO:0000978">
    <property type="term" value="F:RNA polymerase II cis-regulatory region sequence-specific DNA binding"/>
    <property type="evidence" value="ECO:0007669"/>
    <property type="project" value="TreeGrafter"/>
</dbReference>
<feature type="compositionally biased region" description="Pro residues" evidence="7">
    <location>
        <begin position="1922"/>
        <end position="1931"/>
    </location>
</feature>
<dbReference type="Proteomes" id="UP000218811">
    <property type="component" value="Unassembled WGS sequence"/>
</dbReference>
<name>A0A2H3JGV2_WOLCO</name>
<evidence type="ECO:0000256" key="1">
    <source>
        <dbReference type="ARBA" id="ARBA00022723"/>
    </source>
</evidence>
<dbReference type="GO" id="GO:0045944">
    <property type="term" value="P:positive regulation of transcription by RNA polymerase II"/>
    <property type="evidence" value="ECO:0007669"/>
    <property type="project" value="UniProtKB-ARBA"/>
</dbReference>
<keyword evidence="10" id="KW-1185">Reference proteome</keyword>
<proteinExistence type="predicted"/>
<evidence type="ECO:0000313" key="9">
    <source>
        <dbReference type="EMBL" id="PCH40775.1"/>
    </source>
</evidence>
<feature type="compositionally biased region" description="Low complexity" evidence="7">
    <location>
        <begin position="1693"/>
        <end position="1706"/>
    </location>
</feature>